<dbReference type="EMBL" id="LAZR01041499">
    <property type="protein sequence ID" value="KKL11835.1"/>
    <property type="molecule type" value="Genomic_DNA"/>
</dbReference>
<feature type="non-terminal residue" evidence="1">
    <location>
        <position position="1"/>
    </location>
</feature>
<dbReference type="AlphaFoldDB" id="A0A0F9AQY0"/>
<organism evidence="1">
    <name type="scientific">marine sediment metagenome</name>
    <dbReference type="NCBI Taxonomy" id="412755"/>
    <lineage>
        <taxon>unclassified sequences</taxon>
        <taxon>metagenomes</taxon>
        <taxon>ecological metagenomes</taxon>
    </lineage>
</organism>
<sequence length="44" mass="4710">GTVQVFTPAGQVFISHDDVTGMMLVVVRGEKSTTAVKFNEKSVV</sequence>
<name>A0A0F9AQY0_9ZZZZ</name>
<proteinExistence type="predicted"/>
<gene>
    <name evidence="1" type="ORF">LCGC14_2541850</name>
</gene>
<comment type="caution">
    <text evidence="1">The sequence shown here is derived from an EMBL/GenBank/DDBJ whole genome shotgun (WGS) entry which is preliminary data.</text>
</comment>
<reference evidence="1" key="1">
    <citation type="journal article" date="2015" name="Nature">
        <title>Complex archaea that bridge the gap between prokaryotes and eukaryotes.</title>
        <authorList>
            <person name="Spang A."/>
            <person name="Saw J.H."/>
            <person name="Jorgensen S.L."/>
            <person name="Zaremba-Niedzwiedzka K."/>
            <person name="Martijn J."/>
            <person name="Lind A.E."/>
            <person name="van Eijk R."/>
            <person name="Schleper C."/>
            <person name="Guy L."/>
            <person name="Ettema T.J."/>
        </authorList>
    </citation>
    <scope>NUCLEOTIDE SEQUENCE</scope>
</reference>
<evidence type="ECO:0000313" key="1">
    <source>
        <dbReference type="EMBL" id="KKL11835.1"/>
    </source>
</evidence>
<protein>
    <submittedName>
        <fullName evidence="1">Uncharacterized protein</fullName>
    </submittedName>
</protein>
<accession>A0A0F9AQY0</accession>